<evidence type="ECO:0000256" key="5">
    <source>
        <dbReference type="RuleBase" id="RU367049"/>
    </source>
</evidence>
<evidence type="ECO:0000256" key="6">
    <source>
        <dbReference type="SAM" id="MobiDB-lite"/>
    </source>
</evidence>
<evidence type="ECO:0000313" key="11">
    <source>
        <dbReference type="Proteomes" id="UP001472866"/>
    </source>
</evidence>
<proteinExistence type="inferred from homology"/>
<feature type="domain" description="Ubiquitin-like" evidence="8">
    <location>
        <begin position="1"/>
        <end position="78"/>
    </location>
</feature>
<reference evidence="10 11" key="2">
    <citation type="submission" date="2024-03" db="EMBL/GenBank/DDBJ databases">
        <title>Complete genome sequence of the green alga Chloropicon roscoffensis RCC1871.</title>
        <authorList>
            <person name="Lemieux C."/>
            <person name="Pombert J.-F."/>
            <person name="Otis C."/>
            <person name="Turmel M."/>
        </authorList>
    </citation>
    <scope>NUCLEOTIDE SEQUENCE [LARGE SCALE GENOMIC DNA]</scope>
    <source>
        <strain evidence="10 11">RCC1871</strain>
    </source>
</reference>
<protein>
    <recommendedName>
        <fullName evidence="5">Ubiquitin receptor RAD23</fullName>
    </recommendedName>
    <alternativeName>
        <fullName evidence="5">DNA repair protein RAD23</fullName>
    </alternativeName>
</protein>
<dbReference type="GO" id="GO:0031593">
    <property type="term" value="F:polyubiquitin modification-dependent protein binding"/>
    <property type="evidence" value="ECO:0007669"/>
    <property type="project" value="UniProtKB-UniRule"/>
</dbReference>
<dbReference type="SUPFAM" id="SSF46934">
    <property type="entry name" value="UBA-like"/>
    <property type="match status" value="2"/>
</dbReference>
<dbReference type="NCBIfam" id="TIGR00601">
    <property type="entry name" value="rad23"/>
    <property type="match status" value="1"/>
</dbReference>
<feature type="compositionally biased region" description="Gly residues" evidence="6">
    <location>
        <begin position="198"/>
        <end position="207"/>
    </location>
</feature>
<dbReference type="InterPro" id="IPR015360">
    <property type="entry name" value="XPC-bd"/>
</dbReference>
<dbReference type="EMBL" id="CP151501">
    <property type="protein sequence ID" value="WZN59027.1"/>
    <property type="molecule type" value="Genomic_DNA"/>
</dbReference>
<dbReference type="PANTHER" id="PTHR10621:SF0">
    <property type="entry name" value="UV EXCISION REPAIR PROTEIN RAD23"/>
    <property type="match status" value="1"/>
</dbReference>
<dbReference type="SMART" id="SM00213">
    <property type="entry name" value="UBQ"/>
    <property type="match status" value="1"/>
</dbReference>
<evidence type="ECO:0000259" key="7">
    <source>
        <dbReference type="PROSITE" id="PS50030"/>
    </source>
</evidence>
<dbReference type="Gene3D" id="3.10.20.90">
    <property type="entry name" value="Phosphatidylinositol 3-kinase Catalytic Subunit, Chain A, domain 1"/>
    <property type="match status" value="1"/>
</dbReference>
<dbReference type="GO" id="GO:0006289">
    <property type="term" value="P:nucleotide-excision repair"/>
    <property type="evidence" value="ECO:0007669"/>
    <property type="project" value="UniProtKB-UniRule"/>
</dbReference>
<dbReference type="GO" id="GO:0005654">
    <property type="term" value="C:nucleoplasm"/>
    <property type="evidence" value="ECO:0007669"/>
    <property type="project" value="TreeGrafter"/>
</dbReference>
<dbReference type="CDD" id="cd01805">
    <property type="entry name" value="Ubl_Rad23"/>
    <property type="match status" value="1"/>
</dbReference>
<evidence type="ECO:0000313" key="9">
    <source>
        <dbReference type="EMBL" id="CAE0191500.1"/>
    </source>
</evidence>
<dbReference type="SMART" id="SM00165">
    <property type="entry name" value="UBA"/>
    <property type="match status" value="2"/>
</dbReference>
<dbReference type="SUPFAM" id="SSF101238">
    <property type="entry name" value="XPC-binding domain"/>
    <property type="match status" value="1"/>
</dbReference>
<name>A0A7S3CBE1_9CHLO</name>
<dbReference type="GO" id="GO:0070628">
    <property type="term" value="F:proteasome binding"/>
    <property type="evidence" value="ECO:0007669"/>
    <property type="project" value="TreeGrafter"/>
</dbReference>
<dbReference type="InterPro" id="IPR029071">
    <property type="entry name" value="Ubiquitin-like_domsf"/>
</dbReference>
<accession>A0A7S3CBE1</accession>
<dbReference type="FunFam" id="1.10.10.540:FF:000001">
    <property type="entry name" value="UV excision repair protein RAD23 B"/>
    <property type="match status" value="1"/>
</dbReference>
<dbReference type="AlphaFoldDB" id="A0A7S3CBE1"/>
<evidence type="ECO:0000256" key="1">
    <source>
        <dbReference type="ARBA" id="ARBA00022737"/>
    </source>
</evidence>
<dbReference type="InterPro" id="IPR009060">
    <property type="entry name" value="UBA-like_sf"/>
</dbReference>
<reference evidence="9" key="1">
    <citation type="submission" date="2021-01" db="EMBL/GenBank/DDBJ databases">
        <authorList>
            <person name="Corre E."/>
            <person name="Pelletier E."/>
            <person name="Niang G."/>
            <person name="Scheremetjew M."/>
            <person name="Finn R."/>
            <person name="Kale V."/>
            <person name="Holt S."/>
            <person name="Cochrane G."/>
            <person name="Meng A."/>
            <person name="Brown T."/>
            <person name="Cohen L."/>
        </authorList>
    </citation>
    <scope>NUCLEOTIDE SEQUENCE</scope>
    <source>
        <strain evidence="9">RCC1871</strain>
    </source>
</reference>
<feature type="region of interest" description="Disordered" evidence="6">
    <location>
        <begin position="176"/>
        <end position="227"/>
    </location>
</feature>
<organism evidence="9">
    <name type="scientific">Chloropicon roscoffensis</name>
    <dbReference type="NCBI Taxonomy" id="1461544"/>
    <lineage>
        <taxon>Eukaryota</taxon>
        <taxon>Viridiplantae</taxon>
        <taxon>Chlorophyta</taxon>
        <taxon>Chloropicophyceae</taxon>
        <taxon>Chloropicales</taxon>
        <taxon>Chloropicaceae</taxon>
        <taxon>Chloropicon</taxon>
    </lineage>
</organism>
<dbReference type="PROSITE" id="PS50053">
    <property type="entry name" value="UBIQUITIN_2"/>
    <property type="match status" value="1"/>
</dbReference>
<feature type="region of interest" description="Disordered" evidence="6">
    <location>
        <begin position="80"/>
        <end position="125"/>
    </location>
</feature>
<dbReference type="FunFam" id="1.10.8.10:FF:000003">
    <property type="entry name" value="UV excision repair protein RAD23 homolog"/>
    <property type="match status" value="1"/>
</dbReference>
<dbReference type="InterPro" id="IPR000626">
    <property type="entry name" value="Ubiquitin-like_dom"/>
</dbReference>
<feature type="domain" description="UBA" evidence="7">
    <location>
        <begin position="134"/>
        <end position="174"/>
    </location>
</feature>
<sequence length="354" mass="37030">MKVSLKTVTGVSFQLDLEESVTIAETKARIADSQGANFPKDRQVLIYKGQVLKDETTLKDNNITEDGFMVVTVLKGKAAPAASPAAPKPPKEEPKPAEAAAPSPAKKEEAEAQPAEGSSPLHYQNSASNLAMGSALESSIQQICDMGFEKELVIKAMRAAYNNPDRAVEYLMSGIPEQPQPQASPVPPAAAAAAAAAGGEGGDGGSGPNTQPLNMFDDGTGGESELSFLRGNPQFQALRQMVQANPQILQPMLQELGKQNPQLLGLINRNQGEFLRLLNSPEAGGAAGAGPEVGGGGMTGAPGEHVVSVTPEEQAAIDRLEALGFERALCIEAFLACDRDEALAANYLLENGED</sequence>
<comment type="subcellular location">
    <subcellularLocation>
        <location evidence="5">Nucleus</location>
    </subcellularLocation>
    <subcellularLocation>
        <location evidence="5">Cytoplasm</location>
    </subcellularLocation>
</comment>
<keyword evidence="3 5" id="KW-0234">DNA repair</keyword>
<dbReference type="SMART" id="SM00727">
    <property type="entry name" value="STI1"/>
    <property type="match status" value="1"/>
</dbReference>
<gene>
    <name evidence="9" type="ORF">CROS1456_LOCUS4590</name>
    <name evidence="10" type="ORF">HKI87_01g05520</name>
</gene>
<evidence type="ECO:0000256" key="3">
    <source>
        <dbReference type="ARBA" id="ARBA00023204"/>
    </source>
</evidence>
<dbReference type="PANTHER" id="PTHR10621">
    <property type="entry name" value="UV EXCISION REPAIR PROTEIN RAD23"/>
    <property type="match status" value="1"/>
</dbReference>
<dbReference type="Gene3D" id="1.10.8.10">
    <property type="entry name" value="DNA helicase RuvA subunit, C-terminal domain"/>
    <property type="match status" value="2"/>
</dbReference>
<dbReference type="GO" id="GO:0005829">
    <property type="term" value="C:cytosol"/>
    <property type="evidence" value="ECO:0007669"/>
    <property type="project" value="TreeGrafter"/>
</dbReference>
<feature type="domain" description="UBA" evidence="7">
    <location>
        <begin position="310"/>
        <end position="351"/>
    </location>
</feature>
<dbReference type="SUPFAM" id="SSF54236">
    <property type="entry name" value="Ubiquitin-like"/>
    <property type="match status" value="1"/>
</dbReference>
<dbReference type="GO" id="GO:0043130">
    <property type="term" value="F:ubiquitin binding"/>
    <property type="evidence" value="ECO:0007669"/>
    <property type="project" value="UniProtKB-UniRule"/>
</dbReference>
<dbReference type="CDD" id="cd14280">
    <property type="entry name" value="UBA1_Rad23_like"/>
    <property type="match status" value="1"/>
</dbReference>
<dbReference type="PROSITE" id="PS50030">
    <property type="entry name" value="UBA"/>
    <property type="match status" value="2"/>
</dbReference>
<dbReference type="GO" id="GO:0003684">
    <property type="term" value="F:damaged DNA binding"/>
    <property type="evidence" value="ECO:0007669"/>
    <property type="project" value="UniProtKB-UniRule"/>
</dbReference>
<evidence type="ECO:0000256" key="2">
    <source>
        <dbReference type="ARBA" id="ARBA00022763"/>
    </source>
</evidence>
<feature type="compositionally biased region" description="Pro residues" evidence="6">
    <location>
        <begin position="178"/>
        <end position="188"/>
    </location>
</feature>
<dbReference type="Proteomes" id="UP001472866">
    <property type="component" value="Chromosome 01"/>
</dbReference>
<comment type="function">
    <text evidence="5">Multiubiquitin chain receptor involved in modulation of proteasomal degradation. Involved in nucleotide excision repair.</text>
</comment>
<dbReference type="InterPro" id="IPR004806">
    <property type="entry name" value="Rad23"/>
</dbReference>
<evidence type="ECO:0000259" key="8">
    <source>
        <dbReference type="PROSITE" id="PS50053"/>
    </source>
</evidence>
<keyword evidence="4 5" id="KW-0539">Nucleus</keyword>
<comment type="similarity">
    <text evidence="5">Belongs to the RAD23 family.</text>
</comment>
<dbReference type="GO" id="GO:0043161">
    <property type="term" value="P:proteasome-mediated ubiquitin-dependent protein catabolic process"/>
    <property type="evidence" value="ECO:0007669"/>
    <property type="project" value="UniProtKB-UniRule"/>
</dbReference>
<dbReference type="InterPro" id="IPR015940">
    <property type="entry name" value="UBA"/>
</dbReference>
<keyword evidence="11" id="KW-1185">Reference proteome</keyword>
<dbReference type="Pfam" id="PF00627">
    <property type="entry name" value="UBA"/>
    <property type="match status" value="2"/>
</dbReference>
<dbReference type="Gene3D" id="1.10.10.540">
    <property type="entry name" value="XPC-binding domain"/>
    <property type="match status" value="1"/>
</dbReference>
<keyword evidence="1" id="KW-0677">Repeat</keyword>
<evidence type="ECO:0000256" key="4">
    <source>
        <dbReference type="ARBA" id="ARBA00023242"/>
    </source>
</evidence>
<dbReference type="Pfam" id="PF09280">
    <property type="entry name" value="XPC-binding"/>
    <property type="match status" value="1"/>
</dbReference>
<keyword evidence="2 5" id="KW-0227">DNA damage</keyword>
<dbReference type="InterPro" id="IPR036353">
    <property type="entry name" value="XPC-bd_sf"/>
</dbReference>
<evidence type="ECO:0000313" key="10">
    <source>
        <dbReference type="EMBL" id="WZN59027.1"/>
    </source>
</evidence>
<dbReference type="EMBL" id="HBHZ01005913">
    <property type="protein sequence ID" value="CAE0191500.1"/>
    <property type="molecule type" value="Transcribed_RNA"/>
</dbReference>
<dbReference type="Pfam" id="PF00240">
    <property type="entry name" value="ubiquitin"/>
    <property type="match status" value="1"/>
</dbReference>
<dbReference type="FunFam" id="1.10.8.10:FF:000002">
    <property type="entry name" value="UV excision repair protein RAD23 homolog"/>
    <property type="match status" value="1"/>
</dbReference>
<dbReference type="PRINTS" id="PR01839">
    <property type="entry name" value="RAD23PROTEIN"/>
</dbReference>
<dbReference type="InterPro" id="IPR006636">
    <property type="entry name" value="STI1_HS-bd"/>
</dbReference>
<keyword evidence="5" id="KW-0963">Cytoplasm</keyword>